<dbReference type="AlphaFoldDB" id="A0A0A1UHG2"/>
<feature type="region of interest" description="Disordered" evidence="1">
    <location>
        <begin position="288"/>
        <end position="314"/>
    </location>
</feature>
<dbReference type="KEGG" id="eiv:EIN_430730"/>
<name>A0A0A1UHG2_ENTIV</name>
<evidence type="ECO:0000256" key="1">
    <source>
        <dbReference type="SAM" id="MobiDB-lite"/>
    </source>
</evidence>
<gene>
    <name evidence="2" type="ORF">EIN_430730</name>
</gene>
<dbReference type="Proteomes" id="UP000014680">
    <property type="component" value="Unassembled WGS sequence"/>
</dbReference>
<evidence type="ECO:0000313" key="3">
    <source>
        <dbReference type="Proteomes" id="UP000014680"/>
    </source>
</evidence>
<feature type="compositionally biased region" description="Polar residues" evidence="1">
    <location>
        <begin position="303"/>
        <end position="314"/>
    </location>
</feature>
<evidence type="ECO:0000313" key="2">
    <source>
        <dbReference type="EMBL" id="ELP95267.1"/>
    </source>
</evidence>
<dbReference type="VEuPathDB" id="AmoebaDB:EIN_430730"/>
<organism evidence="2 3">
    <name type="scientific">Entamoeba invadens IP1</name>
    <dbReference type="NCBI Taxonomy" id="370355"/>
    <lineage>
        <taxon>Eukaryota</taxon>
        <taxon>Amoebozoa</taxon>
        <taxon>Evosea</taxon>
        <taxon>Archamoebae</taxon>
        <taxon>Mastigamoebida</taxon>
        <taxon>Entamoebidae</taxon>
        <taxon>Entamoeba</taxon>
    </lineage>
</organism>
<sequence length="314" mass="35406">MSSKTSHNLIKNDTVGRCEWTKNEQQTLDEELFKMQQTGQQFDGITSILKISGRFPTKSIQQITSRIKWCQFPPNSRPVWDEYCQNEAFYLQRAEQQTQQPCYSPRTKDVCLPSTTRSEASGYRRRRYSVQEEGGTESQFRPNEFQQTTYSQPLQNVKSSIMIGTNNSRSPRVYRPHSPVTFSVMQNTMANQQSNLHKLVEDNEIILTELERQANSPTATVDTAAILRFIENANAMIVQSKIFVQNTLPFFAKKLEIPSELTSNIFPFIQSDSGLQFIAESKASGASGRGLKAMSLPGRGPSAMSTSNGSFQGI</sequence>
<dbReference type="OrthoDB" id="29719at2759"/>
<dbReference type="GeneID" id="14894145"/>
<dbReference type="RefSeq" id="XP_004262038.1">
    <property type="nucleotide sequence ID" value="XM_004261990.1"/>
</dbReference>
<protein>
    <submittedName>
        <fullName evidence="2">Uncharacterized protein</fullName>
    </submittedName>
</protein>
<proteinExistence type="predicted"/>
<keyword evidence="3" id="KW-1185">Reference proteome</keyword>
<dbReference type="EMBL" id="KB206168">
    <property type="protein sequence ID" value="ELP95267.1"/>
    <property type="molecule type" value="Genomic_DNA"/>
</dbReference>
<accession>A0A0A1UHG2</accession>
<reference evidence="2 3" key="1">
    <citation type="submission" date="2012-10" db="EMBL/GenBank/DDBJ databases">
        <authorList>
            <person name="Zafar N."/>
            <person name="Inman J."/>
            <person name="Hall N."/>
            <person name="Lorenzi H."/>
            <person name="Caler E."/>
        </authorList>
    </citation>
    <scope>NUCLEOTIDE SEQUENCE [LARGE SCALE GENOMIC DNA]</scope>
    <source>
        <strain evidence="2 3">IP1</strain>
    </source>
</reference>